<feature type="transmembrane region" description="Helical" evidence="2">
    <location>
        <begin position="63"/>
        <end position="86"/>
    </location>
</feature>
<evidence type="ECO:0000256" key="1">
    <source>
        <dbReference type="SAM" id="MobiDB-lite"/>
    </source>
</evidence>
<evidence type="ECO:0000313" key="4">
    <source>
        <dbReference type="Proteomes" id="UP000451860"/>
    </source>
</evidence>
<dbReference type="RefSeq" id="WP_152202561.1">
    <property type="nucleotide sequence ID" value="NZ_VUKF01000015.1"/>
</dbReference>
<dbReference type="Proteomes" id="UP000451860">
    <property type="component" value="Unassembled WGS sequence"/>
</dbReference>
<evidence type="ECO:0000256" key="2">
    <source>
        <dbReference type="SAM" id="Phobius"/>
    </source>
</evidence>
<dbReference type="AlphaFoldDB" id="A0A7J5UQ71"/>
<reference evidence="3 4" key="1">
    <citation type="submission" date="2019-10" db="EMBL/GenBank/DDBJ databases">
        <title>Georgenia wutianyii sp. nov. and Georgenia yuyongxinii sp. nov. isolated from plateau pika (Ochotona curzoniae) in the Qinghai-Tibet plateau of China.</title>
        <authorList>
            <person name="Tian Z."/>
        </authorList>
    </citation>
    <scope>NUCLEOTIDE SEQUENCE [LARGE SCALE GENOMIC DNA]</scope>
    <source>
        <strain evidence="3 4">DSM 21501</strain>
    </source>
</reference>
<organism evidence="3 4">
    <name type="scientific">Georgenia thermotolerans</name>
    <dbReference type="NCBI Taxonomy" id="527326"/>
    <lineage>
        <taxon>Bacteria</taxon>
        <taxon>Bacillati</taxon>
        <taxon>Actinomycetota</taxon>
        <taxon>Actinomycetes</taxon>
        <taxon>Micrococcales</taxon>
        <taxon>Bogoriellaceae</taxon>
        <taxon>Georgenia</taxon>
    </lineage>
</organism>
<comment type="caution">
    <text evidence="3">The sequence shown here is derived from an EMBL/GenBank/DDBJ whole genome shotgun (WGS) entry which is preliminary data.</text>
</comment>
<keyword evidence="2" id="KW-0812">Transmembrane</keyword>
<keyword evidence="2" id="KW-1133">Transmembrane helix</keyword>
<feature type="transmembrane region" description="Helical" evidence="2">
    <location>
        <begin position="98"/>
        <end position="119"/>
    </location>
</feature>
<evidence type="ECO:0000313" key="3">
    <source>
        <dbReference type="EMBL" id="KAE8764499.1"/>
    </source>
</evidence>
<dbReference type="EMBL" id="WHJE01000031">
    <property type="protein sequence ID" value="KAE8764499.1"/>
    <property type="molecule type" value="Genomic_DNA"/>
</dbReference>
<sequence>MSTQFEPPREPPVAPRRDPAQASVGELFGEVSKDLSTLIRQEIALAKAETTQSAKEAGKGAGMLGGAAWATHFVLLFLSVALWWGLGAAIGSGNTWPALGWSAIIVAVIWAIIAAVLAAMGRQRLRRTEGLPQTAETVKKIPDALKGQERS</sequence>
<protein>
    <submittedName>
        <fullName evidence="3">Phage holin family protein</fullName>
    </submittedName>
</protein>
<feature type="region of interest" description="Disordered" evidence="1">
    <location>
        <begin position="1"/>
        <end position="20"/>
    </location>
</feature>
<dbReference type="OrthoDB" id="3216929at2"/>
<keyword evidence="4" id="KW-1185">Reference proteome</keyword>
<proteinExistence type="predicted"/>
<keyword evidence="2" id="KW-0472">Membrane</keyword>
<gene>
    <name evidence="3" type="ORF">GB883_08795</name>
</gene>
<dbReference type="Pfam" id="PF07332">
    <property type="entry name" value="Phage_holin_3_6"/>
    <property type="match status" value="1"/>
</dbReference>
<dbReference type="InterPro" id="IPR009937">
    <property type="entry name" value="Phage_holin_3_6"/>
</dbReference>
<name>A0A7J5UQ71_9MICO</name>
<accession>A0A7J5UQ71</accession>